<protein>
    <submittedName>
        <fullName evidence="5">Helix-turn-helix domain-containing protein</fullName>
    </submittedName>
</protein>
<keyword evidence="6" id="KW-1185">Reference proteome</keyword>
<dbReference type="InterPro" id="IPR018062">
    <property type="entry name" value="HTH_AraC-typ_CS"/>
</dbReference>
<comment type="caution">
    <text evidence="5">The sequence shown here is derived from an EMBL/GenBank/DDBJ whole genome shotgun (WGS) entry which is preliminary data.</text>
</comment>
<proteinExistence type="predicted"/>
<reference evidence="5" key="1">
    <citation type="submission" date="2020-08" db="EMBL/GenBank/DDBJ databases">
        <title>Genome public.</title>
        <authorList>
            <person name="Liu C."/>
            <person name="Sun Q."/>
        </authorList>
    </citation>
    <scope>NUCLEOTIDE SEQUENCE</scope>
    <source>
        <strain evidence="5">NSJ-51</strain>
    </source>
</reference>
<dbReference type="InterPro" id="IPR014710">
    <property type="entry name" value="RmlC-like_jellyroll"/>
</dbReference>
<dbReference type="Gene3D" id="1.10.10.60">
    <property type="entry name" value="Homeodomain-like"/>
    <property type="match status" value="2"/>
</dbReference>
<evidence type="ECO:0000256" key="3">
    <source>
        <dbReference type="ARBA" id="ARBA00023163"/>
    </source>
</evidence>
<dbReference type="PANTHER" id="PTHR43280">
    <property type="entry name" value="ARAC-FAMILY TRANSCRIPTIONAL REGULATOR"/>
    <property type="match status" value="1"/>
</dbReference>
<dbReference type="PANTHER" id="PTHR43280:SF28">
    <property type="entry name" value="HTH-TYPE TRANSCRIPTIONAL ACTIVATOR RHAS"/>
    <property type="match status" value="1"/>
</dbReference>
<dbReference type="Proteomes" id="UP000661435">
    <property type="component" value="Unassembled WGS sequence"/>
</dbReference>
<feature type="domain" description="HTH araC/xylS-type" evidence="4">
    <location>
        <begin position="191"/>
        <end position="289"/>
    </location>
</feature>
<dbReference type="Pfam" id="PF02311">
    <property type="entry name" value="AraC_binding"/>
    <property type="match status" value="1"/>
</dbReference>
<dbReference type="RefSeq" id="WP_186908730.1">
    <property type="nucleotide sequence ID" value="NZ_JACOPP010000029.1"/>
</dbReference>
<dbReference type="EMBL" id="JACOPP010000029">
    <property type="protein sequence ID" value="MBC5734910.1"/>
    <property type="molecule type" value="Genomic_DNA"/>
</dbReference>
<accession>A0A8J6JIM0</accession>
<dbReference type="AlphaFoldDB" id="A0A8J6JIM0"/>
<dbReference type="PRINTS" id="PR00032">
    <property type="entry name" value="HTHARAC"/>
</dbReference>
<dbReference type="PROSITE" id="PS00041">
    <property type="entry name" value="HTH_ARAC_FAMILY_1"/>
    <property type="match status" value="1"/>
</dbReference>
<evidence type="ECO:0000256" key="1">
    <source>
        <dbReference type="ARBA" id="ARBA00023015"/>
    </source>
</evidence>
<dbReference type="GO" id="GO:0003700">
    <property type="term" value="F:DNA-binding transcription factor activity"/>
    <property type="evidence" value="ECO:0007669"/>
    <property type="project" value="InterPro"/>
</dbReference>
<dbReference type="InterPro" id="IPR009057">
    <property type="entry name" value="Homeodomain-like_sf"/>
</dbReference>
<dbReference type="InterPro" id="IPR003313">
    <property type="entry name" value="AraC-bd"/>
</dbReference>
<dbReference type="Pfam" id="PF12833">
    <property type="entry name" value="HTH_18"/>
    <property type="match status" value="1"/>
</dbReference>
<keyword evidence="2" id="KW-0238">DNA-binding</keyword>
<dbReference type="InterPro" id="IPR018060">
    <property type="entry name" value="HTH_AraC"/>
</dbReference>
<sequence length="292" mass="33874">MHIPQSLYSSMRLIFLYVDRYVFRRGWAYPESYVPYCMLRYILKGSAVFRVNGEEYLVGENEIFYIPEGCQLECHALGEEFEFISIRFTVTVQLDGSDFLAEYFHIPRVTRGADGEVLGYFQQVYQNATTQNSGKLFRIRGNLELILAWLVERTPEARVEESELPEADFSVEGLRRRENRSHSIKRDPRIQVVVDYLVAHPSEPFDSEFLCRMADMSPSSLRRLFREHTGKSPGAFVKDLRMMTAARRLLVTNERISTIAYEVGFDDANYFARIFKSVFGVSPQEYRAASRA</sequence>
<keyword evidence="1" id="KW-0805">Transcription regulation</keyword>
<evidence type="ECO:0000313" key="6">
    <source>
        <dbReference type="Proteomes" id="UP000661435"/>
    </source>
</evidence>
<organism evidence="5 6">
    <name type="scientific">Lawsonibacter hominis</name>
    <dbReference type="NCBI Taxonomy" id="2763053"/>
    <lineage>
        <taxon>Bacteria</taxon>
        <taxon>Bacillati</taxon>
        <taxon>Bacillota</taxon>
        <taxon>Clostridia</taxon>
        <taxon>Eubacteriales</taxon>
        <taxon>Oscillospiraceae</taxon>
        <taxon>Lawsonibacter</taxon>
    </lineage>
</organism>
<gene>
    <name evidence="5" type="ORF">H8S57_14420</name>
</gene>
<dbReference type="SMART" id="SM00342">
    <property type="entry name" value="HTH_ARAC"/>
    <property type="match status" value="1"/>
</dbReference>
<dbReference type="SUPFAM" id="SSF51215">
    <property type="entry name" value="Regulatory protein AraC"/>
    <property type="match status" value="1"/>
</dbReference>
<keyword evidence="3" id="KW-0804">Transcription</keyword>
<evidence type="ECO:0000256" key="2">
    <source>
        <dbReference type="ARBA" id="ARBA00023125"/>
    </source>
</evidence>
<dbReference type="Gene3D" id="2.60.120.10">
    <property type="entry name" value="Jelly Rolls"/>
    <property type="match status" value="1"/>
</dbReference>
<evidence type="ECO:0000259" key="4">
    <source>
        <dbReference type="PROSITE" id="PS01124"/>
    </source>
</evidence>
<dbReference type="InterPro" id="IPR037923">
    <property type="entry name" value="HTH-like"/>
</dbReference>
<dbReference type="PROSITE" id="PS01124">
    <property type="entry name" value="HTH_ARAC_FAMILY_2"/>
    <property type="match status" value="1"/>
</dbReference>
<dbReference type="SUPFAM" id="SSF46689">
    <property type="entry name" value="Homeodomain-like"/>
    <property type="match status" value="2"/>
</dbReference>
<dbReference type="GO" id="GO:0043565">
    <property type="term" value="F:sequence-specific DNA binding"/>
    <property type="evidence" value="ECO:0007669"/>
    <property type="project" value="InterPro"/>
</dbReference>
<evidence type="ECO:0000313" key="5">
    <source>
        <dbReference type="EMBL" id="MBC5734910.1"/>
    </source>
</evidence>
<name>A0A8J6JIM0_9FIRM</name>
<dbReference type="InterPro" id="IPR020449">
    <property type="entry name" value="Tscrpt_reg_AraC-type_HTH"/>
</dbReference>